<keyword evidence="5" id="KW-0812">Transmembrane</keyword>
<feature type="compositionally biased region" description="Pro residues" evidence="4">
    <location>
        <begin position="2234"/>
        <end position="2251"/>
    </location>
</feature>
<evidence type="ECO:0000313" key="8">
    <source>
        <dbReference type="EMBL" id="UVI32919.1"/>
    </source>
</evidence>
<dbReference type="EMBL" id="CP091430">
    <property type="protein sequence ID" value="UVI32919.1"/>
    <property type="molecule type" value="Genomic_DNA"/>
</dbReference>
<evidence type="ECO:0000256" key="1">
    <source>
        <dbReference type="ARBA" id="ARBA00004613"/>
    </source>
</evidence>
<dbReference type="InterPro" id="IPR022044">
    <property type="entry name" value="TcdB_toxin_mid/C"/>
</dbReference>
<feature type="region of interest" description="Disordered" evidence="4">
    <location>
        <begin position="2186"/>
        <end position="2282"/>
    </location>
</feature>
<dbReference type="NCBIfam" id="TIGR03696">
    <property type="entry name" value="Rhs_assc_core"/>
    <property type="match status" value="1"/>
</dbReference>
<feature type="domain" description="Insecticide toxin TcdB middle/C-terminal" evidence="6">
    <location>
        <begin position="921"/>
        <end position="1030"/>
    </location>
</feature>
<dbReference type="RefSeq" id="WP_258388970.1">
    <property type="nucleotide sequence ID" value="NZ_CP091430.1"/>
</dbReference>
<accession>A0ABY5SG03</accession>
<dbReference type="PANTHER" id="PTHR32305:SF15">
    <property type="entry name" value="PROTEIN RHSA-RELATED"/>
    <property type="match status" value="1"/>
</dbReference>
<protein>
    <recommendedName>
        <fullName evidence="10">Toxin</fullName>
    </recommendedName>
</protein>
<evidence type="ECO:0000259" key="7">
    <source>
        <dbReference type="Pfam" id="PF12256"/>
    </source>
</evidence>
<dbReference type="SUPFAM" id="SSF69318">
    <property type="entry name" value="Integrin alpha N-terminal domain"/>
    <property type="match status" value="1"/>
</dbReference>
<evidence type="ECO:0000256" key="2">
    <source>
        <dbReference type="ARBA" id="ARBA00022525"/>
    </source>
</evidence>
<dbReference type="InterPro" id="IPR022045">
    <property type="entry name" value="TcdB_toxin_mid/N"/>
</dbReference>
<sequence length="2530" mass="280770">MGDERKTSGSSEETAALSAPSITLPKGGGAIRGIAEKFAANTVTGSGSMTVPLAVSPTRSGFGPELALTHDSGAGNGLFGYGWSLSIPAITRKTDGGLPQYRDHEESDLYIMSGVEDLVPVLMADSSRHKYYNEAEGFVIHRYRPRIEGLFARIERWTETATGRIHWRSITGDNITAVYGKTDNSRIADPEDPQRVCSWLISESYDDKGNAILYEYAAENDMNIDRSLISESGRDCTANRYVKRVHYGNKVSRFIQPDLSTMEWMFEVVFDYDENHCEEADGTNHSSLDDGSELLMRASSSPGRSWAARLDPMSSYRSGFEVRTYRRCRMMLMFHRFDELGSEPYLVRSTAFDYADFDYSQPFTAKEELAHQGSTRFASFLCAIVEAGYIRDDKIEAIVKGGARYMAYRRKLMPPLEFEYSKAAVDGMIRELDGDSLDNLPAGLFDAASQWVDLDGEGIAGVLTEQADNWYYKPNLGGGRFGPQQALAAQHSLADLRSGRELLLDLNGNGQMDVVRLSGQTSGYTERSQDGNWEPFKGFAQWPNLPWQEKNLRFIDLNGDGLADVLLSEQHAFTWYPSLGEEGFGAAIKAEPPLDEERGIRLLLSDDTQSIYLADMCGDGLTDIVRIRNGVICYWPNLGYGRFGSKVTMDHAPWFDYPDQFNPSRILLCDIDGSGLTDVIYMNAGGIHLYFNQSGNRWSDSCLLTHLAAPDHLSSLTAVDLLGNGTSCLVWSSPLPSHSRRPLCYIDLMGGSKPHLLVRSSNNFGAETRVSYVSSTTFYLADKGAGRPWVTKLPFPVQVVARVEKYDHVGRSRFTTHYTYHHGYYDGKEREFRGFGMVEQRDSEDYEDYAAGETNSGGNGELAPEFYQPPVTTRTWFHTGASIGQDRIMHQLHSEYYLNAPYVPASKLPEDLEDSEWEECLRALKGLPLRQEIYSFDGSEVQEHPYRIVEYNYEIKRIQPRGGQPYAVFLPVGSETVTLDCERNPGDPHISHQLNLLMDRTGHVLQSCTVVYGRQTADSVLPAEVTRDQQRLHIVCRVIDYTAEIDREAPADYRRKASYASRSYELTGLVPAEKLFTINEIRGALNDAEEAPYDEEVSLGSSKKRLMTHNRVSFMDNQLNRLPFGERDTLGLVYESYRLAFTSEVLDVQYAGNVTPAELGQAGYVQLDGEPGWWIPSGTAIYPVNPADHYYASIGTKDPLGMESIASFDRYDMLMEQVQVKQASWNVIRAHNDYRTLSPSTVIDPNGNRSAVEVDSLGMVVGTAFMGKSEDGDGDTLADPTIRLEYSLFQWRKERKPNFVHVFARERHGAANPRWQESYVYSSGSGTIAMMKAQAHPGKALQLSDEGVAVLADVDPRWVGSGRTVRNNKGSPVKQYEPYFSATAKYEDEKELREIGVTPHMFYDAIGRKIRTVYPDGTLSRVEFDCWSRTAYDRNDTVLESRWFSDRGSPDPANEPEPIHDPQRRAAWLTAKHANTPGITYLDSLGRSVYSVSDYGEGKTAAVRSESDLSGRFSRLIDPLGREAASGFNGMSGIPVWSDSAERGRRWSFLNVMGSLVKLWDQHGRKFRTEYDTLHRAVGIFTQETGSEERLFRFILYGDRHPDARRLNLLGVTHQIYDQAGRIEVPEADFKGNPKRVERTLAKDYKGTPDWKAAYGQADYHAVTAAAGSTLNLGEVFASSTEYDALNRPVRMELPDGSVVLPEYNEGNFWEKVRVQIQGQGDWSEFLKSQDYDAKGRRLSARFGNDIETRYEYDPESLRMTGMLAYREGNDPGLHALQNLRFTFDPAGNLTHAADYAQQTHYFNNAVVKPEYRYEYDAIYQLIYATGREHAGLANDAIRSESDLDYRQQLPDFNQAEALRTYTEEYEYDLLGNMTVMRHRYKTQAGVGNGWTRHYRYIHEEHPADRTNRLSSTSLPGDGEAGPYSASYHYDAYGNMTRMPHLQALVWNCLDQLSEVDLGGGGKAYYVCDSGGQRIRKVIERPGGAITERIYLGAVEIYRERSQDAIHLERISLTVSDDTGPIAQVDTKTRDDRGRDPANPLNMPLIRYQHGNMIGSAVIETDTNGGIISYEEYHPFGTSAYRSAKPGYDISLKRYRFCGKERDDETGLYYYGARYYAPWLGRWSSADPAGFADGVNLYIYCRNSPVAHTDPHGLTTRDIPGTSNDHLTEKSTPADREAFARRHGFRIVDPHPEQQRWTGSKWELSPEGRFERIRPGEESGGGSGGATANEAPVSTPPPEPAEEPPSAPPPEEQSADGGESPAEPAEETPEGSGEASEGSGERSFFTSSFFKGLVVGVAVTAAVIAVVATGGAALAVIAPAASAAISASGVGTALAVAGGVLTAANITQSIRQRDLMNNPISEEQANYNLGLGIGSLAGGALAKPITSAVTPIGRGLGQGFSKFGENMSNGLLVPAVPMGPTGGAISVPVSGSVTSTSAVTAAGVGVGANVLMMSRGGDDDDGPSFERTSGGGRNRPRGNQMQNKQFNDIVKKYGLSKDERQQLHRAIQGEDLDYHGLEEAVRMLFPHKFP</sequence>
<keyword evidence="9" id="KW-1185">Reference proteome</keyword>
<dbReference type="Gene3D" id="2.180.10.10">
    <property type="entry name" value="RHS repeat-associated core"/>
    <property type="match status" value="1"/>
</dbReference>
<evidence type="ECO:0000313" key="9">
    <source>
        <dbReference type="Proteomes" id="UP001057877"/>
    </source>
</evidence>
<proteinExistence type="predicted"/>
<name>A0ABY5SG03_9BACL</name>
<feature type="region of interest" description="Disordered" evidence="4">
    <location>
        <begin position="2453"/>
        <end position="2482"/>
    </location>
</feature>
<dbReference type="Proteomes" id="UP001057877">
    <property type="component" value="Chromosome"/>
</dbReference>
<dbReference type="Pfam" id="PF03534">
    <property type="entry name" value="SpvB"/>
    <property type="match status" value="1"/>
</dbReference>
<feature type="transmembrane region" description="Helical" evidence="5">
    <location>
        <begin position="2293"/>
        <end position="2317"/>
    </location>
</feature>
<evidence type="ECO:0000256" key="3">
    <source>
        <dbReference type="ARBA" id="ARBA00023026"/>
    </source>
</evidence>
<evidence type="ECO:0000256" key="4">
    <source>
        <dbReference type="SAM" id="MobiDB-lite"/>
    </source>
</evidence>
<keyword evidence="2" id="KW-0964">Secreted</keyword>
<dbReference type="Pfam" id="PF12256">
    <property type="entry name" value="TcdB_toxin_midN"/>
    <property type="match status" value="1"/>
</dbReference>
<keyword evidence="3" id="KW-0843">Virulence</keyword>
<comment type="subcellular location">
    <subcellularLocation>
        <location evidence="1">Secreted</location>
    </subcellularLocation>
</comment>
<gene>
    <name evidence="8" type="ORF">L1F29_14250</name>
</gene>
<reference evidence="8" key="1">
    <citation type="submission" date="2022-01" db="EMBL/GenBank/DDBJ databases">
        <title>Paenibacillus spongiae sp. nov., isolated from marine sponge.</title>
        <authorList>
            <person name="Li Z."/>
            <person name="Zhang M."/>
        </authorList>
    </citation>
    <scope>NUCLEOTIDE SEQUENCE</scope>
    <source>
        <strain evidence="8">PHS-Z3</strain>
    </source>
</reference>
<dbReference type="InterPro" id="IPR022385">
    <property type="entry name" value="Rhs_assc_core"/>
</dbReference>
<dbReference type="PANTHER" id="PTHR32305">
    <property type="match status" value="1"/>
</dbReference>
<dbReference type="PRINTS" id="PR01341">
    <property type="entry name" value="SALSPVBPROT"/>
</dbReference>
<evidence type="ECO:0000259" key="6">
    <source>
        <dbReference type="Pfam" id="PF12255"/>
    </source>
</evidence>
<feature type="region of interest" description="Disordered" evidence="4">
    <location>
        <begin position="1"/>
        <end position="22"/>
    </location>
</feature>
<dbReference type="InterPro" id="IPR003284">
    <property type="entry name" value="Sal_SpvB"/>
</dbReference>
<organism evidence="8 9">
    <name type="scientific">Paenibacillus spongiae</name>
    <dbReference type="NCBI Taxonomy" id="2909671"/>
    <lineage>
        <taxon>Bacteria</taxon>
        <taxon>Bacillati</taxon>
        <taxon>Bacillota</taxon>
        <taxon>Bacilli</taxon>
        <taxon>Bacillales</taxon>
        <taxon>Paenibacillaceae</taxon>
        <taxon>Paenibacillus</taxon>
    </lineage>
</organism>
<feature type="compositionally biased region" description="Basic and acidic residues" evidence="4">
    <location>
        <begin position="2204"/>
        <end position="2217"/>
    </location>
</feature>
<dbReference type="Pfam" id="PF12255">
    <property type="entry name" value="TcdB_toxin_midC"/>
    <property type="match status" value="1"/>
</dbReference>
<feature type="region of interest" description="Disordered" evidence="4">
    <location>
        <begin position="2149"/>
        <end position="2173"/>
    </location>
</feature>
<dbReference type="InterPro" id="IPR050708">
    <property type="entry name" value="T6SS_VgrG/RHS"/>
</dbReference>
<evidence type="ECO:0008006" key="10">
    <source>
        <dbReference type="Google" id="ProtNLM"/>
    </source>
</evidence>
<dbReference type="InterPro" id="IPR028994">
    <property type="entry name" value="Integrin_alpha_N"/>
</dbReference>
<evidence type="ECO:0000256" key="5">
    <source>
        <dbReference type="SAM" id="Phobius"/>
    </source>
</evidence>
<keyword evidence="5" id="KW-1133">Transmembrane helix</keyword>
<keyword evidence="5" id="KW-0472">Membrane</keyword>
<feature type="transmembrane region" description="Helical" evidence="5">
    <location>
        <begin position="2324"/>
        <end position="2346"/>
    </location>
</feature>
<feature type="domain" description="Insecticide toxin TcdB middle/N-terminal" evidence="7">
    <location>
        <begin position="716"/>
        <end position="844"/>
    </location>
</feature>